<protein>
    <submittedName>
        <fullName evidence="1">Uncharacterized protein</fullName>
    </submittedName>
</protein>
<reference evidence="2" key="1">
    <citation type="submission" date="2012-09" db="EMBL/GenBank/DDBJ databases">
        <authorList>
            <person name="Weinstock G."/>
            <person name="Sodergren E."/>
            <person name="Clifton S."/>
            <person name="Fulton L."/>
            <person name="Fulton B."/>
            <person name="Courtney L."/>
            <person name="Fronick C."/>
            <person name="Harrison M."/>
            <person name="Strong C."/>
            <person name="Farmer C."/>
            <person name="Delehaunty K."/>
            <person name="Markovic C."/>
            <person name="Hall O."/>
            <person name="Minx P."/>
            <person name="Tomlinson C."/>
            <person name="Mitreva M."/>
            <person name="Nelson J."/>
            <person name="Hou S."/>
            <person name="Wollam A."/>
            <person name="Pepin K.H."/>
            <person name="Johnson M."/>
            <person name="Bhonagiri V."/>
            <person name="Nash W.E."/>
            <person name="Suruliraj S."/>
            <person name="Warren W."/>
            <person name="Chinwalla A."/>
            <person name="Mardis E.R."/>
            <person name="Wilson R.K."/>
        </authorList>
    </citation>
    <scope>NUCLEOTIDE SEQUENCE [LARGE SCALE GENOMIC DNA]</scope>
    <source>
        <strain evidence="2">OS1</strain>
    </source>
</reference>
<dbReference type="SUPFAM" id="SSF54786">
    <property type="entry name" value="YcfA/nrd intein domain"/>
    <property type="match status" value="1"/>
</dbReference>
<evidence type="ECO:0000313" key="2">
    <source>
        <dbReference type="Proteomes" id="UP000005273"/>
    </source>
</evidence>
<dbReference type="AlphaFoldDB" id="A0A0T5X7G9"/>
<dbReference type="Proteomes" id="UP000005273">
    <property type="component" value="Unassembled WGS sequence"/>
</dbReference>
<gene>
    <name evidence="1" type="ORF">HMPREF1705_04181</name>
</gene>
<evidence type="ECO:0000313" key="1">
    <source>
        <dbReference type="EMBL" id="KRT34391.1"/>
    </source>
</evidence>
<dbReference type="EMBL" id="ACJX03000001">
    <property type="protein sequence ID" value="KRT34391.1"/>
    <property type="molecule type" value="Genomic_DNA"/>
</dbReference>
<accession>A0A0T5X7G9</accession>
<keyword evidence="2" id="KW-1185">Reference proteome</keyword>
<sequence>MDEADKLLNKWLCSTSEERYDVVENFLLKAGFKKVHDKGSHAVFQHPLIKEAFKQFPGYFSRDFHPSGDLVIVRHKIKLNIGI</sequence>
<comment type="caution">
    <text evidence="1">The sequence shown here is derived from an EMBL/GenBank/DDBJ whole genome shotgun (WGS) entry which is preliminary data.</text>
</comment>
<proteinExistence type="predicted"/>
<name>A0A0T5X7G9_9BACT</name>
<organism evidence="1 2">
    <name type="scientific">Acetomicrobium hydrogeniformans ATCC BAA-1850</name>
    <dbReference type="NCBI Taxonomy" id="592015"/>
    <lineage>
        <taxon>Bacteria</taxon>
        <taxon>Thermotogati</taxon>
        <taxon>Synergistota</taxon>
        <taxon>Synergistia</taxon>
        <taxon>Synergistales</taxon>
        <taxon>Acetomicrobiaceae</taxon>
        <taxon>Acetomicrobium</taxon>
    </lineage>
</organism>
<dbReference type="RefSeq" id="WP_009200727.1">
    <property type="nucleotide sequence ID" value="NZ_ACJX03000001.1"/>
</dbReference>